<name>A0A2H3NRG2_9BACT</name>
<reference evidence="1 2" key="1">
    <citation type="submission" date="2017-10" db="EMBL/GenBank/DDBJ databases">
        <title>Draft genome of Longimonas halophila.</title>
        <authorList>
            <person name="Goh K.M."/>
            <person name="Shamsir M.S."/>
            <person name="Lim S.W."/>
        </authorList>
    </citation>
    <scope>NUCLEOTIDE SEQUENCE [LARGE SCALE GENOMIC DNA]</scope>
    <source>
        <strain evidence="1 2">KCTC 42399</strain>
    </source>
</reference>
<accession>A0A2H3NRG2</accession>
<evidence type="ECO:0000313" key="2">
    <source>
        <dbReference type="Proteomes" id="UP000221024"/>
    </source>
</evidence>
<dbReference type="AlphaFoldDB" id="A0A2H3NRG2"/>
<comment type="caution">
    <text evidence="1">The sequence shown here is derived from an EMBL/GenBank/DDBJ whole genome shotgun (WGS) entry which is preliminary data.</text>
</comment>
<protein>
    <submittedName>
        <fullName evidence="1">Uncharacterized protein</fullName>
    </submittedName>
</protein>
<dbReference type="OrthoDB" id="5417901at2"/>
<evidence type="ECO:0000313" key="1">
    <source>
        <dbReference type="EMBL" id="PEN09652.1"/>
    </source>
</evidence>
<gene>
    <name evidence="1" type="ORF">CRI93_01300</name>
</gene>
<dbReference type="Proteomes" id="UP000221024">
    <property type="component" value="Unassembled WGS sequence"/>
</dbReference>
<sequence length="188" mass="21256">MHIVTYTGPFGFIKPWTAVRDEQTYSQQFLTPSIVEGMRQKLEVSAILRHCLTHKGFSIQQETTQSRGYKQKTVKKYNTVEYQRDTSIIERGVMLSPRLHLAFPTVEDAQKAHSEHLCLCRNEDVVYPSGAIQALSEDQFDALTGFELLFEDSDDAFLVGYNRFEDGAPMYGRLSVTGNPVEQSPVAA</sequence>
<proteinExistence type="predicted"/>
<keyword evidence="2" id="KW-1185">Reference proteome</keyword>
<dbReference type="EMBL" id="PDEP01000001">
    <property type="protein sequence ID" value="PEN09652.1"/>
    <property type="molecule type" value="Genomic_DNA"/>
</dbReference>
<organism evidence="1 2">
    <name type="scientific">Longimonas halophila</name>
    <dbReference type="NCBI Taxonomy" id="1469170"/>
    <lineage>
        <taxon>Bacteria</taxon>
        <taxon>Pseudomonadati</taxon>
        <taxon>Rhodothermota</taxon>
        <taxon>Rhodothermia</taxon>
        <taxon>Rhodothermales</taxon>
        <taxon>Salisaetaceae</taxon>
        <taxon>Longimonas</taxon>
    </lineage>
</organism>